<evidence type="ECO:0000313" key="3">
    <source>
        <dbReference type="EMBL" id="KDR21814.1"/>
    </source>
</evidence>
<dbReference type="eggNOG" id="ENOG502SV95">
    <property type="taxonomic scope" value="Eukaryota"/>
</dbReference>
<dbReference type="InterPro" id="IPR036236">
    <property type="entry name" value="Znf_C2H2_sf"/>
</dbReference>
<dbReference type="SUPFAM" id="SSF57667">
    <property type="entry name" value="beta-beta-alpha zinc fingers"/>
    <property type="match status" value="1"/>
</dbReference>
<evidence type="ECO:0000259" key="2">
    <source>
        <dbReference type="PROSITE" id="PS50157"/>
    </source>
</evidence>
<dbReference type="InterPro" id="IPR013087">
    <property type="entry name" value="Znf_C2H2_type"/>
</dbReference>
<sequence length="112" mass="12931">MDVSAVDYISSFGTTGSWNQDVGPSRGENFGIRQSVYSQLLIPNVGMPVKRYRCEKCGKMYTWKQGLLDHVRVECGKDPQFHCNMCTYKSHRKGNLIRHIISRHKMVPHMKQ</sequence>
<keyword evidence="1" id="KW-0862">Zinc</keyword>
<keyword evidence="4" id="KW-1185">Reference proteome</keyword>
<dbReference type="GO" id="GO:0008270">
    <property type="term" value="F:zinc ion binding"/>
    <property type="evidence" value="ECO:0007669"/>
    <property type="project" value="UniProtKB-KW"/>
</dbReference>
<organism evidence="3 4">
    <name type="scientific">Zootermopsis nevadensis</name>
    <name type="common">Dampwood termite</name>
    <dbReference type="NCBI Taxonomy" id="136037"/>
    <lineage>
        <taxon>Eukaryota</taxon>
        <taxon>Metazoa</taxon>
        <taxon>Ecdysozoa</taxon>
        <taxon>Arthropoda</taxon>
        <taxon>Hexapoda</taxon>
        <taxon>Insecta</taxon>
        <taxon>Pterygota</taxon>
        <taxon>Neoptera</taxon>
        <taxon>Polyneoptera</taxon>
        <taxon>Dictyoptera</taxon>
        <taxon>Blattodea</taxon>
        <taxon>Blattoidea</taxon>
        <taxon>Termitoidae</taxon>
        <taxon>Termopsidae</taxon>
        <taxon>Zootermopsis</taxon>
    </lineage>
</organism>
<dbReference type="SMART" id="SM00355">
    <property type="entry name" value="ZnF_C2H2"/>
    <property type="match status" value="2"/>
</dbReference>
<dbReference type="Gene3D" id="3.30.160.60">
    <property type="entry name" value="Classic Zinc Finger"/>
    <property type="match status" value="1"/>
</dbReference>
<evidence type="ECO:0000313" key="4">
    <source>
        <dbReference type="Proteomes" id="UP000027135"/>
    </source>
</evidence>
<dbReference type="EMBL" id="KK852538">
    <property type="protein sequence ID" value="KDR21814.1"/>
    <property type="molecule type" value="Genomic_DNA"/>
</dbReference>
<gene>
    <name evidence="3" type="ORF">L798_02616</name>
</gene>
<dbReference type="PROSITE" id="PS50157">
    <property type="entry name" value="ZINC_FINGER_C2H2_2"/>
    <property type="match status" value="1"/>
</dbReference>
<keyword evidence="1" id="KW-0863">Zinc-finger</keyword>
<keyword evidence="1" id="KW-0479">Metal-binding</keyword>
<dbReference type="InParanoid" id="A0A067RQ01"/>
<evidence type="ECO:0000256" key="1">
    <source>
        <dbReference type="PROSITE-ProRule" id="PRU00042"/>
    </source>
</evidence>
<feature type="domain" description="C2H2-type" evidence="2">
    <location>
        <begin position="52"/>
        <end position="79"/>
    </location>
</feature>
<proteinExistence type="predicted"/>
<name>A0A067RQ01_ZOONE</name>
<protein>
    <submittedName>
        <fullName evidence="3">Longitudinals lacking protein, isoform G</fullName>
    </submittedName>
</protein>
<dbReference type="Proteomes" id="UP000027135">
    <property type="component" value="Unassembled WGS sequence"/>
</dbReference>
<reference evidence="3 4" key="1">
    <citation type="journal article" date="2014" name="Nat. Commun.">
        <title>Molecular traces of alternative social organization in a termite genome.</title>
        <authorList>
            <person name="Terrapon N."/>
            <person name="Li C."/>
            <person name="Robertson H.M."/>
            <person name="Ji L."/>
            <person name="Meng X."/>
            <person name="Booth W."/>
            <person name="Chen Z."/>
            <person name="Childers C.P."/>
            <person name="Glastad K.M."/>
            <person name="Gokhale K."/>
            <person name="Gowin J."/>
            <person name="Gronenberg W."/>
            <person name="Hermansen R.A."/>
            <person name="Hu H."/>
            <person name="Hunt B.G."/>
            <person name="Huylmans A.K."/>
            <person name="Khalil S.M."/>
            <person name="Mitchell R.D."/>
            <person name="Munoz-Torres M.C."/>
            <person name="Mustard J.A."/>
            <person name="Pan H."/>
            <person name="Reese J.T."/>
            <person name="Scharf M.E."/>
            <person name="Sun F."/>
            <person name="Vogel H."/>
            <person name="Xiao J."/>
            <person name="Yang W."/>
            <person name="Yang Z."/>
            <person name="Yang Z."/>
            <person name="Zhou J."/>
            <person name="Zhu J."/>
            <person name="Brent C.S."/>
            <person name="Elsik C.G."/>
            <person name="Goodisman M.A."/>
            <person name="Liberles D.A."/>
            <person name="Roe R.M."/>
            <person name="Vargo E.L."/>
            <person name="Vilcinskas A."/>
            <person name="Wang J."/>
            <person name="Bornberg-Bauer E."/>
            <person name="Korb J."/>
            <person name="Zhang G."/>
            <person name="Liebig J."/>
        </authorList>
    </citation>
    <scope>NUCLEOTIDE SEQUENCE [LARGE SCALE GENOMIC DNA]</scope>
    <source>
        <tissue evidence="3">Whole organism</tissue>
    </source>
</reference>
<dbReference type="AlphaFoldDB" id="A0A067RQ01"/>
<accession>A0A067RQ01</accession>